<reference evidence="1 2" key="1">
    <citation type="submission" date="2015-03" db="EMBL/GenBank/DDBJ databases">
        <authorList>
            <person name="Murphy D."/>
        </authorList>
    </citation>
    <scope>NUCLEOTIDE SEQUENCE [LARGE SCALE GENOMIC DNA]</scope>
    <source>
        <strain evidence="1 2">DSM 44277</strain>
    </source>
</reference>
<sequence length="76" mass="7754">MLGSNAAHASAFPPNNLAMVCPLVPALGKKSPATSTNALNISGCMTVRSTAQVPPMDQPAIPQLARSGLTPKVETI</sequence>
<proteinExistence type="predicted"/>
<gene>
    <name evidence="1" type="ORF">BN971_01094</name>
</gene>
<dbReference type="EMBL" id="CSTD01000001">
    <property type="protein sequence ID" value="CPR07760.1"/>
    <property type="molecule type" value="Genomic_DNA"/>
</dbReference>
<protein>
    <submittedName>
        <fullName evidence="1">Uncharacterized protein</fullName>
    </submittedName>
</protein>
<name>A0A0U0W4Q0_MYCBE</name>
<accession>A0A0U0W4Q0</accession>
<dbReference type="AlphaFoldDB" id="A0A0U0W4Q0"/>
<evidence type="ECO:0000313" key="2">
    <source>
        <dbReference type="Proteomes" id="UP000198875"/>
    </source>
</evidence>
<evidence type="ECO:0000313" key="1">
    <source>
        <dbReference type="EMBL" id="CPR07760.1"/>
    </source>
</evidence>
<organism evidence="1 2">
    <name type="scientific">Mycobacterium bohemicum DSM 44277</name>
    <dbReference type="NCBI Taxonomy" id="1236609"/>
    <lineage>
        <taxon>Bacteria</taxon>
        <taxon>Bacillati</taxon>
        <taxon>Actinomycetota</taxon>
        <taxon>Actinomycetes</taxon>
        <taxon>Mycobacteriales</taxon>
        <taxon>Mycobacteriaceae</taxon>
        <taxon>Mycobacterium</taxon>
    </lineage>
</organism>
<dbReference type="Proteomes" id="UP000198875">
    <property type="component" value="Unassembled WGS sequence"/>
</dbReference>